<dbReference type="GO" id="GO:0030322">
    <property type="term" value="P:stabilization of membrane potential"/>
    <property type="evidence" value="ECO:0007669"/>
    <property type="project" value="TreeGrafter"/>
</dbReference>
<feature type="compositionally biased region" description="Acidic residues" evidence="9">
    <location>
        <begin position="394"/>
        <end position="407"/>
    </location>
</feature>
<evidence type="ECO:0000256" key="1">
    <source>
        <dbReference type="ARBA" id="ARBA00004141"/>
    </source>
</evidence>
<feature type="domain" description="Potassium channel" evidence="11">
    <location>
        <begin position="285"/>
        <end position="357"/>
    </location>
</feature>
<sequence length="450" mass="51257">RCVCVHSPSTSTISTVGDEAMGKTPDDPVDDYYKKTCAETSWSALWGRMRENTLQIQQDMMSDRRSRRSSRQRNLLSPKFLRSAPLESALRPLRHILHVVILIAGWMLGTVIFYSIEVPAEHQAVADTYVQLNDAFKIIAGDLATTAKSENETVIEEHVKKAYIKLLEIEGKWRWSAIQKTEGPEAHYMWTFGSSFFFTFTLFTTVGYGSIYPGTDLGRLAVILYSCIFYPFSLVVIRDLGQLTLIGMTRIYGKVLIKIREARGYLTTEWETIALPWSITTIVSFSFIAACAVFFKFYDDATGPDAGMNYFIAFYFSFLSFTAIGLGDIMPNNYPWAPLVAIIIMAGLPLMRVITKMTYARMETAYFGVIFFIESRLGARKEENEDTKSQKGEDQEEEDSDEEDEDENEKRIREELMRNFTVRSLAKYISSGKDVYGGEFGRVNIRKIDL</sequence>
<dbReference type="SUPFAM" id="SSF81324">
    <property type="entry name" value="Voltage-gated potassium channels"/>
    <property type="match status" value="2"/>
</dbReference>
<dbReference type="PANTHER" id="PTHR11003:SF269">
    <property type="entry name" value="POTASSIUM CHANNEL DOMAIN-CONTAINING PROTEIN"/>
    <property type="match status" value="1"/>
</dbReference>
<feature type="transmembrane region" description="Helical" evidence="10">
    <location>
        <begin position="220"/>
        <end position="237"/>
    </location>
</feature>
<evidence type="ECO:0000256" key="2">
    <source>
        <dbReference type="ARBA" id="ARBA00022448"/>
    </source>
</evidence>
<dbReference type="Gene3D" id="1.10.287.70">
    <property type="match status" value="1"/>
</dbReference>
<evidence type="ECO:0000256" key="7">
    <source>
        <dbReference type="ARBA" id="ARBA00023303"/>
    </source>
</evidence>
<keyword evidence="5 8" id="KW-0406">Ion transport</keyword>
<gene>
    <name evidence="12" type="ORF">PENTCL1PPCAC_16783</name>
</gene>
<dbReference type="Proteomes" id="UP001432027">
    <property type="component" value="Unassembled WGS sequence"/>
</dbReference>
<dbReference type="Pfam" id="PF07885">
    <property type="entry name" value="Ion_trans_2"/>
    <property type="match status" value="2"/>
</dbReference>
<feature type="compositionally biased region" description="Basic and acidic residues" evidence="9">
    <location>
        <begin position="382"/>
        <end position="393"/>
    </location>
</feature>
<dbReference type="PANTHER" id="PTHR11003">
    <property type="entry name" value="POTASSIUM CHANNEL, SUBFAMILY K"/>
    <property type="match status" value="1"/>
</dbReference>
<accession>A0AAV5TK04</accession>
<evidence type="ECO:0000256" key="6">
    <source>
        <dbReference type="ARBA" id="ARBA00023136"/>
    </source>
</evidence>
<keyword evidence="7 8" id="KW-0407">Ion channel</keyword>
<evidence type="ECO:0000256" key="9">
    <source>
        <dbReference type="SAM" id="MobiDB-lite"/>
    </source>
</evidence>
<evidence type="ECO:0000259" key="11">
    <source>
        <dbReference type="Pfam" id="PF07885"/>
    </source>
</evidence>
<feature type="transmembrane region" description="Helical" evidence="10">
    <location>
        <begin position="188"/>
        <end position="208"/>
    </location>
</feature>
<feature type="transmembrane region" description="Helical" evidence="10">
    <location>
        <begin position="336"/>
        <end position="354"/>
    </location>
</feature>
<evidence type="ECO:0000256" key="3">
    <source>
        <dbReference type="ARBA" id="ARBA00022692"/>
    </source>
</evidence>
<keyword evidence="6 10" id="KW-0472">Membrane</keyword>
<feature type="transmembrane region" description="Helical" evidence="10">
    <location>
        <begin position="274"/>
        <end position="298"/>
    </location>
</feature>
<evidence type="ECO:0000256" key="4">
    <source>
        <dbReference type="ARBA" id="ARBA00022989"/>
    </source>
</evidence>
<feature type="non-terminal residue" evidence="12">
    <location>
        <position position="1"/>
    </location>
</feature>
<comment type="subcellular location">
    <subcellularLocation>
        <location evidence="1">Membrane</location>
        <topology evidence="1">Multi-pass membrane protein</topology>
    </subcellularLocation>
</comment>
<comment type="caution">
    <text evidence="12">The sequence shown here is derived from an EMBL/GenBank/DDBJ whole genome shotgun (WGS) entry which is preliminary data.</text>
</comment>
<reference evidence="12" key="1">
    <citation type="submission" date="2023-10" db="EMBL/GenBank/DDBJ databases">
        <title>Genome assembly of Pristionchus species.</title>
        <authorList>
            <person name="Yoshida K."/>
            <person name="Sommer R.J."/>
        </authorList>
    </citation>
    <scope>NUCLEOTIDE SEQUENCE</scope>
    <source>
        <strain evidence="12">RS0144</strain>
    </source>
</reference>
<proteinExistence type="inferred from homology"/>
<organism evidence="12 13">
    <name type="scientific">Pristionchus entomophagus</name>
    <dbReference type="NCBI Taxonomy" id="358040"/>
    <lineage>
        <taxon>Eukaryota</taxon>
        <taxon>Metazoa</taxon>
        <taxon>Ecdysozoa</taxon>
        <taxon>Nematoda</taxon>
        <taxon>Chromadorea</taxon>
        <taxon>Rhabditida</taxon>
        <taxon>Rhabditina</taxon>
        <taxon>Diplogasteromorpha</taxon>
        <taxon>Diplogasteroidea</taxon>
        <taxon>Neodiplogasteridae</taxon>
        <taxon>Pristionchus</taxon>
    </lineage>
</organism>
<evidence type="ECO:0000256" key="8">
    <source>
        <dbReference type="RuleBase" id="RU003857"/>
    </source>
</evidence>
<keyword evidence="4 10" id="KW-1133">Transmembrane helix</keyword>
<evidence type="ECO:0000313" key="12">
    <source>
        <dbReference type="EMBL" id="GMS94608.1"/>
    </source>
</evidence>
<dbReference type="GO" id="GO:0015271">
    <property type="term" value="F:outward rectifier potassium channel activity"/>
    <property type="evidence" value="ECO:0007669"/>
    <property type="project" value="TreeGrafter"/>
</dbReference>
<keyword evidence="2 8" id="KW-0813">Transport</keyword>
<comment type="similarity">
    <text evidence="8">Belongs to the two pore domain potassium channel (TC 1.A.1.8) family.</text>
</comment>
<evidence type="ECO:0000256" key="5">
    <source>
        <dbReference type="ARBA" id="ARBA00023065"/>
    </source>
</evidence>
<dbReference type="PRINTS" id="PR01333">
    <property type="entry name" value="2POREKCHANEL"/>
</dbReference>
<dbReference type="GO" id="GO:0022841">
    <property type="term" value="F:potassium ion leak channel activity"/>
    <property type="evidence" value="ECO:0007669"/>
    <property type="project" value="TreeGrafter"/>
</dbReference>
<keyword evidence="3 8" id="KW-0812">Transmembrane</keyword>
<dbReference type="AlphaFoldDB" id="A0AAV5TK04"/>
<feature type="region of interest" description="Disordered" evidence="9">
    <location>
        <begin position="382"/>
        <end position="412"/>
    </location>
</feature>
<name>A0AAV5TK04_9BILA</name>
<dbReference type="InterPro" id="IPR013099">
    <property type="entry name" value="K_chnl_dom"/>
</dbReference>
<dbReference type="FunFam" id="1.10.287.70:FF:000151">
    <property type="entry name" value="TWiK family of potassium channels"/>
    <property type="match status" value="1"/>
</dbReference>
<feature type="transmembrane region" description="Helical" evidence="10">
    <location>
        <begin position="310"/>
        <end position="330"/>
    </location>
</feature>
<feature type="transmembrane region" description="Helical" evidence="10">
    <location>
        <begin position="96"/>
        <end position="116"/>
    </location>
</feature>
<evidence type="ECO:0000256" key="10">
    <source>
        <dbReference type="SAM" id="Phobius"/>
    </source>
</evidence>
<dbReference type="GO" id="GO:0005886">
    <property type="term" value="C:plasma membrane"/>
    <property type="evidence" value="ECO:0007669"/>
    <property type="project" value="TreeGrafter"/>
</dbReference>
<protein>
    <recommendedName>
        <fullName evidence="11">Potassium channel domain-containing protein</fullName>
    </recommendedName>
</protein>
<dbReference type="EMBL" id="BTSX01000004">
    <property type="protein sequence ID" value="GMS94608.1"/>
    <property type="molecule type" value="Genomic_DNA"/>
</dbReference>
<dbReference type="InterPro" id="IPR003280">
    <property type="entry name" value="2pore_dom_K_chnl"/>
</dbReference>
<evidence type="ECO:0000313" key="13">
    <source>
        <dbReference type="Proteomes" id="UP001432027"/>
    </source>
</evidence>
<feature type="domain" description="Potassium channel" evidence="11">
    <location>
        <begin position="189"/>
        <end position="243"/>
    </location>
</feature>
<keyword evidence="13" id="KW-1185">Reference proteome</keyword>